<dbReference type="PANTHER" id="PTHR33452">
    <property type="entry name" value="OXIDOREDUCTASE CATD-RELATED"/>
    <property type="match status" value="1"/>
</dbReference>
<feature type="transmembrane region" description="Helical" evidence="7">
    <location>
        <begin position="12"/>
        <end position="34"/>
    </location>
</feature>
<proteinExistence type="inferred from homology"/>
<evidence type="ECO:0000256" key="6">
    <source>
        <dbReference type="ARBA" id="ARBA00023136"/>
    </source>
</evidence>
<comment type="caution">
    <text evidence="8">The sequence shown here is derived from an EMBL/GenBank/DDBJ whole genome shotgun (WGS) entry which is preliminary data.</text>
</comment>
<reference evidence="8 9" key="1">
    <citation type="journal article" date="2004" name="Int. J. Syst. Evol. Microbiol.">
        <title>Kaistella koreensis gen. nov., sp. nov., a novel member of the Chryseobacterium-Bergeyella-Riemerella branch.</title>
        <authorList>
            <person name="Kim M.K."/>
            <person name="Im W.T."/>
            <person name="Shin Y.K."/>
            <person name="Lim J.H."/>
            <person name="Kim S.H."/>
            <person name="Lee B.C."/>
            <person name="Park M.Y."/>
            <person name="Lee K.Y."/>
            <person name="Lee S.T."/>
        </authorList>
    </citation>
    <scope>NUCLEOTIDE SEQUENCE [LARGE SCALE GENOMIC DNA]</scope>
    <source>
        <strain evidence="8 9">CCUG 49689</strain>
    </source>
</reference>
<dbReference type="PANTHER" id="PTHR33452:SF1">
    <property type="entry name" value="INNER MEMBRANE PROTEIN YPHA-RELATED"/>
    <property type="match status" value="1"/>
</dbReference>
<feature type="transmembrane region" description="Helical" evidence="7">
    <location>
        <begin position="111"/>
        <end position="130"/>
    </location>
</feature>
<keyword evidence="4 7" id="KW-0812">Transmembrane</keyword>
<evidence type="ECO:0000313" key="9">
    <source>
        <dbReference type="Proteomes" id="UP000035900"/>
    </source>
</evidence>
<evidence type="ECO:0000256" key="2">
    <source>
        <dbReference type="ARBA" id="ARBA00006679"/>
    </source>
</evidence>
<dbReference type="STRING" id="1304281.ACM44_06560"/>
<keyword evidence="5 7" id="KW-1133">Transmembrane helix</keyword>
<evidence type="ECO:0000256" key="3">
    <source>
        <dbReference type="ARBA" id="ARBA00022475"/>
    </source>
</evidence>
<dbReference type="OrthoDB" id="9813193at2"/>
<protein>
    <submittedName>
        <fullName evidence="8">DoxX family protein</fullName>
    </submittedName>
</protein>
<comment type="subcellular location">
    <subcellularLocation>
        <location evidence="1">Cell membrane</location>
        <topology evidence="1">Multi-pass membrane protein</topology>
    </subcellularLocation>
</comment>
<evidence type="ECO:0000256" key="5">
    <source>
        <dbReference type="ARBA" id="ARBA00022989"/>
    </source>
</evidence>
<dbReference type="Pfam" id="PF07681">
    <property type="entry name" value="DoxX"/>
    <property type="match status" value="1"/>
</dbReference>
<dbReference type="PATRIC" id="fig|1304281.5.peg.1407"/>
<evidence type="ECO:0000256" key="4">
    <source>
        <dbReference type="ARBA" id="ARBA00022692"/>
    </source>
</evidence>
<dbReference type="EMBL" id="LFNG01000007">
    <property type="protein sequence ID" value="KMQ71484.1"/>
    <property type="molecule type" value="Genomic_DNA"/>
</dbReference>
<keyword evidence="6 7" id="KW-0472">Membrane</keyword>
<sequence length="143" mass="16276">MSYFTSVKSNVYIVDLVLLLVRIFVGFAMLSHGYPKLQQLLSGEEIQFYNFMGIGEKASLFCAVFAEFVCSIFLILGLFSRIALFFLAFTMVVAGFVIHSSDPFNKREMSLLYLSIFLLLFAFGPGKYSVDAMISRKRNSEKW</sequence>
<dbReference type="AlphaFoldDB" id="A0A0J7J0A5"/>
<organism evidence="8 9">
    <name type="scientific">Chryseobacterium koreense CCUG 49689</name>
    <dbReference type="NCBI Taxonomy" id="1304281"/>
    <lineage>
        <taxon>Bacteria</taxon>
        <taxon>Pseudomonadati</taxon>
        <taxon>Bacteroidota</taxon>
        <taxon>Flavobacteriia</taxon>
        <taxon>Flavobacteriales</taxon>
        <taxon>Weeksellaceae</taxon>
        <taxon>Chryseobacterium group</taxon>
        <taxon>Chryseobacterium</taxon>
    </lineage>
</organism>
<dbReference type="Proteomes" id="UP000035900">
    <property type="component" value="Unassembled WGS sequence"/>
</dbReference>
<dbReference type="GO" id="GO:0005886">
    <property type="term" value="C:plasma membrane"/>
    <property type="evidence" value="ECO:0007669"/>
    <property type="project" value="UniProtKB-SubCell"/>
</dbReference>
<evidence type="ECO:0000313" key="8">
    <source>
        <dbReference type="EMBL" id="KMQ71484.1"/>
    </source>
</evidence>
<comment type="similarity">
    <text evidence="2">Belongs to the DoxX family.</text>
</comment>
<dbReference type="InterPro" id="IPR032808">
    <property type="entry name" value="DoxX"/>
</dbReference>
<dbReference type="InterPro" id="IPR051907">
    <property type="entry name" value="DoxX-like_oxidoreductase"/>
</dbReference>
<keyword evidence="9" id="KW-1185">Reference proteome</keyword>
<feature type="transmembrane region" description="Helical" evidence="7">
    <location>
        <begin position="83"/>
        <end position="99"/>
    </location>
</feature>
<dbReference type="RefSeq" id="WP_048499231.1">
    <property type="nucleotide sequence ID" value="NZ_LFNG01000007.1"/>
</dbReference>
<accession>A0A0J7J0A5</accession>
<evidence type="ECO:0000256" key="1">
    <source>
        <dbReference type="ARBA" id="ARBA00004651"/>
    </source>
</evidence>
<name>A0A0J7J0A5_9FLAO</name>
<feature type="transmembrane region" description="Helical" evidence="7">
    <location>
        <begin position="58"/>
        <end position="76"/>
    </location>
</feature>
<keyword evidence="3" id="KW-1003">Cell membrane</keyword>
<gene>
    <name evidence="8" type="ORF">ACM44_06560</name>
</gene>
<evidence type="ECO:0000256" key="7">
    <source>
        <dbReference type="SAM" id="Phobius"/>
    </source>
</evidence>